<organism evidence="4 5">
    <name type="scientific">Kitasatospora terrestris</name>
    <dbReference type="NCBI Taxonomy" id="258051"/>
    <lineage>
        <taxon>Bacteria</taxon>
        <taxon>Bacillati</taxon>
        <taxon>Actinomycetota</taxon>
        <taxon>Actinomycetes</taxon>
        <taxon>Kitasatosporales</taxon>
        <taxon>Streptomycetaceae</taxon>
        <taxon>Kitasatospora</taxon>
    </lineage>
</organism>
<evidence type="ECO:0000256" key="2">
    <source>
        <dbReference type="SAM" id="MobiDB-lite"/>
    </source>
</evidence>
<feature type="region of interest" description="Disordered" evidence="2">
    <location>
        <begin position="1"/>
        <end position="27"/>
    </location>
</feature>
<dbReference type="SUPFAM" id="SSF55874">
    <property type="entry name" value="ATPase domain of HSP90 chaperone/DNA topoisomerase II/histidine kinase"/>
    <property type="match status" value="1"/>
</dbReference>
<reference evidence="5" key="1">
    <citation type="journal article" date="2019" name="Int. J. Syst. Evol. Microbiol.">
        <title>The Global Catalogue of Microorganisms (GCM) 10K type strain sequencing project: providing services to taxonomists for standard genome sequencing and annotation.</title>
        <authorList>
            <consortium name="The Broad Institute Genomics Platform"/>
            <consortium name="The Broad Institute Genome Sequencing Center for Infectious Disease"/>
            <person name="Wu L."/>
            <person name="Ma J."/>
        </authorList>
    </citation>
    <scope>NUCLEOTIDE SEQUENCE [LARGE SCALE GENOMIC DNA]</scope>
    <source>
        <strain evidence="5">JCM 13006</strain>
    </source>
</reference>
<comment type="caution">
    <text evidence="4">The sequence shown here is derived from an EMBL/GenBank/DDBJ whole genome shotgun (WGS) entry which is preliminary data.</text>
</comment>
<protein>
    <submittedName>
        <fullName evidence="4">ATP-binding protein</fullName>
    </submittedName>
</protein>
<keyword evidence="1" id="KW-0723">Serine/threonine-protein kinase</keyword>
<dbReference type="GO" id="GO:0005524">
    <property type="term" value="F:ATP binding"/>
    <property type="evidence" value="ECO:0007669"/>
    <property type="project" value="UniProtKB-KW"/>
</dbReference>
<dbReference type="EMBL" id="BAABIS010000001">
    <property type="protein sequence ID" value="GAA4877656.1"/>
    <property type="molecule type" value="Genomic_DNA"/>
</dbReference>
<dbReference type="Proteomes" id="UP001501752">
    <property type="component" value="Unassembled WGS sequence"/>
</dbReference>
<evidence type="ECO:0000313" key="5">
    <source>
        <dbReference type="Proteomes" id="UP001501752"/>
    </source>
</evidence>
<keyword evidence="1" id="KW-0808">Transferase</keyword>
<keyword evidence="5" id="KW-1185">Reference proteome</keyword>
<dbReference type="InterPro" id="IPR003594">
    <property type="entry name" value="HATPase_dom"/>
</dbReference>
<dbReference type="RefSeq" id="WP_345700654.1">
    <property type="nucleotide sequence ID" value="NZ_BAABIS010000001.1"/>
</dbReference>
<dbReference type="CDD" id="cd16936">
    <property type="entry name" value="HATPase_RsbW-like"/>
    <property type="match status" value="1"/>
</dbReference>
<dbReference type="PANTHER" id="PTHR35526">
    <property type="entry name" value="ANTI-SIGMA-F FACTOR RSBW-RELATED"/>
    <property type="match status" value="1"/>
</dbReference>
<evidence type="ECO:0000256" key="1">
    <source>
        <dbReference type="ARBA" id="ARBA00022527"/>
    </source>
</evidence>
<evidence type="ECO:0000259" key="3">
    <source>
        <dbReference type="Pfam" id="PF13581"/>
    </source>
</evidence>
<evidence type="ECO:0000313" key="4">
    <source>
        <dbReference type="EMBL" id="GAA4877656.1"/>
    </source>
</evidence>
<accession>A0ABP9EHB4</accession>
<feature type="domain" description="Histidine kinase/HSP90-like ATPase" evidence="3">
    <location>
        <begin position="24"/>
        <end position="139"/>
    </location>
</feature>
<keyword evidence="4" id="KW-0067">ATP-binding</keyword>
<name>A0ABP9EHB4_9ACTN</name>
<dbReference type="Gene3D" id="3.30.565.10">
    <property type="entry name" value="Histidine kinase-like ATPase, C-terminal domain"/>
    <property type="match status" value="1"/>
</dbReference>
<proteinExistence type="predicted"/>
<keyword evidence="4" id="KW-0547">Nucleotide-binding</keyword>
<dbReference type="InterPro" id="IPR036890">
    <property type="entry name" value="HATPase_C_sf"/>
</dbReference>
<dbReference type="InterPro" id="IPR050267">
    <property type="entry name" value="Anti-sigma-factor_SerPK"/>
</dbReference>
<gene>
    <name evidence="4" type="ORF">GCM10023235_67090</name>
</gene>
<sequence>MRHDEARPPSPDTAARQEQAPGAVRTAGQARAVVAQLLGGDVHPDGRVLADVQLVVTELVANALRHGGGLTAFAARLEPGGARLVVDVEDGDDRHPVAQPFHGRDPASGGGRGWAIVQALTSTCQVQPLPVGGKRIRVTFVLPPASAGFGPESAG</sequence>
<dbReference type="PANTHER" id="PTHR35526:SF3">
    <property type="entry name" value="ANTI-SIGMA-F FACTOR RSBW"/>
    <property type="match status" value="1"/>
</dbReference>
<dbReference type="Pfam" id="PF13581">
    <property type="entry name" value="HATPase_c_2"/>
    <property type="match status" value="1"/>
</dbReference>
<keyword evidence="1" id="KW-0418">Kinase</keyword>